<accession>A0A179BDF0</accession>
<gene>
    <name evidence="3" type="ORF">A4H96_10760</name>
</gene>
<evidence type="ECO:0000259" key="2">
    <source>
        <dbReference type="Pfam" id="PF13400"/>
    </source>
</evidence>
<dbReference type="EMBL" id="LVXZ01000138">
    <property type="protein sequence ID" value="OAP89355.1"/>
    <property type="molecule type" value="Genomic_DNA"/>
</dbReference>
<dbReference type="InterPro" id="IPR028087">
    <property type="entry name" value="Tad_N"/>
</dbReference>
<evidence type="ECO:0000313" key="3">
    <source>
        <dbReference type="EMBL" id="OAP89355.1"/>
    </source>
</evidence>
<dbReference type="RefSeq" id="WP_064219600.1">
    <property type="nucleotide sequence ID" value="NZ_LVXZ01000138.1"/>
</dbReference>
<dbReference type="OrthoDB" id="5493674at2"/>
<feature type="transmembrane region" description="Helical" evidence="1">
    <location>
        <begin position="21"/>
        <end position="41"/>
    </location>
</feature>
<keyword evidence="4" id="KW-1185">Reference proteome</keyword>
<dbReference type="Proteomes" id="UP000078302">
    <property type="component" value="Unassembled WGS sequence"/>
</dbReference>
<reference evidence="3 4" key="1">
    <citation type="submission" date="2016-04" db="EMBL/GenBank/DDBJ databases">
        <title>Acidithiobacillus ferrooxidans genome sequencing and assembly.</title>
        <authorList>
            <person name="Zhou Z."/>
        </authorList>
    </citation>
    <scope>NUCLEOTIDE SEQUENCE [LARGE SCALE GENOMIC DNA]</scope>
    <source>
        <strain evidence="3 4">BY0502</strain>
    </source>
</reference>
<keyword evidence="1" id="KW-0472">Membrane</keyword>
<name>A0A179BDF0_ACIFR</name>
<keyword evidence="1" id="KW-1133">Transmembrane helix</keyword>
<feature type="domain" description="Putative Flp pilus-assembly TadG-like N-terminal" evidence="2">
    <location>
        <begin position="20"/>
        <end position="66"/>
    </location>
</feature>
<protein>
    <recommendedName>
        <fullName evidence="2">Putative Flp pilus-assembly TadG-like N-terminal domain-containing protein</fullName>
    </recommendedName>
</protein>
<organism evidence="3 4">
    <name type="scientific">Acidithiobacillus ferrooxidans</name>
    <name type="common">Thiobacillus ferrooxidans</name>
    <dbReference type="NCBI Taxonomy" id="920"/>
    <lineage>
        <taxon>Bacteria</taxon>
        <taxon>Pseudomonadati</taxon>
        <taxon>Pseudomonadota</taxon>
        <taxon>Acidithiobacillia</taxon>
        <taxon>Acidithiobacillales</taxon>
        <taxon>Acidithiobacillaceae</taxon>
        <taxon>Acidithiobacillus</taxon>
    </lineage>
</organism>
<evidence type="ECO:0000256" key="1">
    <source>
        <dbReference type="SAM" id="Phobius"/>
    </source>
</evidence>
<comment type="caution">
    <text evidence="3">The sequence shown here is derived from an EMBL/GenBank/DDBJ whole genome shotgun (WGS) entry which is preliminary data.</text>
</comment>
<keyword evidence="1" id="KW-0812">Transmembrane</keyword>
<sequence>MHNIEPQRGSPTAEKHTESGQAALFAAVLIPVVLLAGLFVFNTGQLTATKLKAQNAADAAAFSAMQMEARELNFISYTNRAMVANQVAIGQTISLVSWSHYVKTLGQNIQRLGTLVPWIPVVGQAIATIANAIAQTTNALDQGIDTASKVILPALDIADAALSGSQEAYHMANGVFDPGGGNTNPGGAMTAVAEQMVKLNDHEAKLNGIVLATNLGQYFSNRGDLIKRWGGEKESAQARMAYMINASRDGFTSNRSDLPTPLQLLSDIVPPDLWVIKWDLPRIGASQIALDPENRKYVWSGMDTLSLHMWRRKFAIFGEWEPLPEAPLGWGAAQTTGDAPYHYFQSAHRYREIDASTEEQFPPHTRTQYIPPYEGSWNANPDASGLAKSEYPDEQDLYGKGMVGNGADADRFSANGITRYQDFDHVSPSLKKANGDPADIMPFYMVVVEHPRGTIRDSGTALGIQQNAAQQEMNLALPQTAQSGQVRAIAKAQVYFRRPASLWQRTDHNYERGNLFSPFWEARLVDLTSTDRSRYAALLGLQ</sequence>
<dbReference type="Pfam" id="PF13400">
    <property type="entry name" value="Tad"/>
    <property type="match status" value="1"/>
</dbReference>
<evidence type="ECO:0000313" key="4">
    <source>
        <dbReference type="Proteomes" id="UP000078302"/>
    </source>
</evidence>
<proteinExistence type="predicted"/>
<dbReference type="AlphaFoldDB" id="A0A179BDF0"/>